<evidence type="ECO:0000256" key="1">
    <source>
        <dbReference type="SAM" id="MobiDB-lite"/>
    </source>
</evidence>
<reference evidence="2 3" key="1">
    <citation type="journal article" date="2020" name="Int. J. Syst. Evol. Microbiol.">
        <title>Paraburkholderia madseniana sp. nov., a phenolic acid-degrading bacterium isolated from acidic forest soil.</title>
        <authorList>
            <person name="Wilhelm R.C."/>
            <person name="Murphy S.J.L."/>
            <person name="Feriancek N.M."/>
            <person name="Karasz D.C."/>
            <person name="DeRito C.M."/>
            <person name="Newman J.D."/>
            <person name="Buckley D.H."/>
        </authorList>
    </citation>
    <scope>NUCLEOTIDE SEQUENCE [LARGE SCALE GENOMIC DNA]</scope>
    <source>
        <strain evidence="2 3">RP11</strain>
    </source>
</reference>
<feature type="compositionally biased region" description="Polar residues" evidence="1">
    <location>
        <begin position="112"/>
        <end position="123"/>
    </location>
</feature>
<name>A0A6N6VZF9_9BURK</name>
<organism evidence="2 3">
    <name type="scientific">Paraburkholderia madseniana</name>
    <dbReference type="NCBI Taxonomy" id="2599607"/>
    <lineage>
        <taxon>Bacteria</taxon>
        <taxon>Pseudomonadati</taxon>
        <taxon>Pseudomonadota</taxon>
        <taxon>Betaproteobacteria</taxon>
        <taxon>Burkholderiales</taxon>
        <taxon>Burkholderiaceae</taxon>
        <taxon>Paraburkholderia</taxon>
    </lineage>
</organism>
<dbReference type="AlphaFoldDB" id="A0A6N6VZF9"/>
<feature type="compositionally biased region" description="Basic and acidic residues" evidence="1">
    <location>
        <begin position="54"/>
        <end position="66"/>
    </location>
</feature>
<gene>
    <name evidence="2" type="ORF">FSO04_42780</name>
</gene>
<feature type="region of interest" description="Disordered" evidence="1">
    <location>
        <begin position="23"/>
        <end position="168"/>
    </location>
</feature>
<comment type="caution">
    <text evidence="2">The sequence shown here is derived from an EMBL/GenBank/DDBJ whole genome shotgun (WGS) entry which is preliminary data.</text>
</comment>
<dbReference type="EMBL" id="VOSW01000162">
    <property type="protein sequence ID" value="KAE8753877.1"/>
    <property type="molecule type" value="Genomic_DNA"/>
</dbReference>
<dbReference type="RefSeq" id="WP_154567393.1">
    <property type="nucleotide sequence ID" value="NZ_VOSW01000162.1"/>
</dbReference>
<proteinExistence type="predicted"/>
<evidence type="ECO:0000313" key="2">
    <source>
        <dbReference type="EMBL" id="KAE8753877.1"/>
    </source>
</evidence>
<protein>
    <submittedName>
        <fullName evidence="2">Uncharacterized protein</fullName>
    </submittedName>
</protein>
<sequence>MSYRAIARYLASRGVTVSSQSIHKYVKRREQPSSALTSTDSQPVPANSPTPRSALEKDEIRAEARVNPDVLSPTAPPESGELAQPSGAASPGEVASAPTLAEPFNGRDVQVVTPSVPATTSATEECRPTQKDRERPQLPAGIFGNPEQLQTRWDPYKSRKSNSPQSHE</sequence>
<evidence type="ECO:0000313" key="3">
    <source>
        <dbReference type="Proteomes" id="UP000463700"/>
    </source>
</evidence>
<feature type="compositionally biased region" description="Polar residues" evidence="1">
    <location>
        <begin position="32"/>
        <end position="51"/>
    </location>
</feature>
<dbReference type="Proteomes" id="UP000463700">
    <property type="component" value="Unassembled WGS sequence"/>
</dbReference>
<accession>A0A6N6VZF9</accession>
<feature type="compositionally biased region" description="Basic and acidic residues" evidence="1">
    <location>
        <begin position="124"/>
        <end position="136"/>
    </location>
</feature>